<organism evidence="2 3">
    <name type="scientific">Cryptosporangium japonicum</name>
    <dbReference type="NCBI Taxonomy" id="80872"/>
    <lineage>
        <taxon>Bacteria</taxon>
        <taxon>Bacillati</taxon>
        <taxon>Actinomycetota</taxon>
        <taxon>Actinomycetes</taxon>
        <taxon>Cryptosporangiales</taxon>
        <taxon>Cryptosporangiaceae</taxon>
        <taxon>Cryptosporangium</taxon>
    </lineage>
</organism>
<evidence type="ECO:0000313" key="2">
    <source>
        <dbReference type="EMBL" id="GAA0275242.1"/>
    </source>
</evidence>
<dbReference type="EMBL" id="BAAAGX010000033">
    <property type="protein sequence ID" value="GAA0275242.1"/>
    <property type="molecule type" value="Genomic_DNA"/>
</dbReference>
<proteinExistence type="predicted"/>
<gene>
    <name evidence="2" type="ORF">GCM10009539_73780</name>
</gene>
<evidence type="ECO:0000313" key="3">
    <source>
        <dbReference type="Proteomes" id="UP001500967"/>
    </source>
</evidence>
<evidence type="ECO:0000256" key="1">
    <source>
        <dbReference type="SAM" id="Phobius"/>
    </source>
</evidence>
<dbReference type="Proteomes" id="UP001500967">
    <property type="component" value="Unassembled WGS sequence"/>
</dbReference>
<accession>A0ABN0V508</accession>
<feature type="transmembrane region" description="Helical" evidence="1">
    <location>
        <begin position="12"/>
        <end position="30"/>
    </location>
</feature>
<keyword evidence="1" id="KW-1133">Transmembrane helix</keyword>
<comment type="caution">
    <text evidence="2">The sequence shown here is derived from an EMBL/GenBank/DDBJ whole genome shotgun (WGS) entry which is preliminary data.</text>
</comment>
<protein>
    <submittedName>
        <fullName evidence="2">Uncharacterized protein</fullName>
    </submittedName>
</protein>
<keyword evidence="3" id="KW-1185">Reference proteome</keyword>
<sequence length="77" mass="8331">MRLVSAGLQVPYPTVGPGITFVVLCTYAWIRPLLRVGVPPTEDPGYTMPPVAAVVIAVIAVALTAFALRHERMFRPV</sequence>
<keyword evidence="1" id="KW-0472">Membrane</keyword>
<reference evidence="2 3" key="1">
    <citation type="journal article" date="2019" name="Int. J. Syst. Evol. Microbiol.">
        <title>The Global Catalogue of Microorganisms (GCM) 10K type strain sequencing project: providing services to taxonomists for standard genome sequencing and annotation.</title>
        <authorList>
            <consortium name="The Broad Institute Genomics Platform"/>
            <consortium name="The Broad Institute Genome Sequencing Center for Infectious Disease"/>
            <person name="Wu L."/>
            <person name="Ma J."/>
        </authorList>
    </citation>
    <scope>NUCLEOTIDE SEQUENCE [LARGE SCALE GENOMIC DNA]</scope>
    <source>
        <strain evidence="2 3">JCM 10425</strain>
    </source>
</reference>
<name>A0ABN0V508_9ACTN</name>
<keyword evidence="1" id="KW-0812">Transmembrane</keyword>
<feature type="transmembrane region" description="Helical" evidence="1">
    <location>
        <begin position="50"/>
        <end position="68"/>
    </location>
</feature>